<protein>
    <submittedName>
        <fullName evidence="8">2849_t:CDS:1</fullName>
    </submittedName>
</protein>
<dbReference type="AlphaFoldDB" id="A0A9N8ZX53"/>
<keyword evidence="5" id="KW-0175">Coiled coil</keyword>
<dbReference type="Gene3D" id="3.30.40.10">
    <property type="entry name" value="Zinc/RING finger domain, C3HC4 (zinc finger)"/>
    <property type="match status" value="1"/>
</dbReference>
<dbReference type="InterPro" id="IPR017907">
    <property type="entry name" value="Znf_RING_CS"/>
</dbReference>
<evidence type="ECO:0000256" key="3">
    <source>
        <dbReference type="ARBA" id="ARBA00022833"/>
    </source>
</evidence>
<dbReference type="Pfam" id="PF13639">
    <property type="entry name" value="zf-RING_2"/>
    <property type="match status" value="1"/>
</dbReference>
<comment type="caution">
    <text evidence="8">The sequence shown here is derived from an EMBL/GenBank/DDBJ whole genome shotgun (WGS) entry which is preliminary data.</text>
</comment>
<dbReference type="PANTHER" id="PTHR23041:SF78">
    <property type="entry name" value="E3 UBIQUITIN-PROTEIN LIGASE RNF4"/>
    <property type="match status" value="1"/>
</dbReference>
<keyword evidence="1" id="KW-0479">Metal-binding</keyword>
<evidence type="ECO:0000313" key="8">
    <source>
        <dbReference type="EMBL" id="CAG8509521.1"/>
    </source>
</evidence>
<feature type="compositionally biased region" description="Polar residues" evidence="6">
    <location>
        <begin position="90"/>
        <end position="100"/>
    </location>
</feature>
<accession>A0A9N8ZX53</accession>
<feature type="region of interest" description="Disordered" evidence="6">
    <location>
        <begin position="79"/>
        <end position="109"/>
    </location>
</feature>
<feature type="compositionally biased region" description="Low complexity" evidence="6">
    <location>
        <begin position="25"/>
        <end position="36"/>
    </location>
</feature>
<gene>
    <name evidence="8" type="ORF">AGERDE_LOCUS4667</name>
</gene>
<keyword evidence="3" id="KW-0862">Zinc</keyword>
<proteinExistence type="predicted"/>
<reference evidence="8" key="1">
    <citation type="submission" date="2021-06" db="EMBL/GenBank/DDBJ databases">
        <authorList>
            <person name="Kallberg Y."/>
            <person name="Tangrot J."/>
            <person name="Rosling A."/>
        </authorList>
    </citation>
    <scope>NUCLEOTIDE SEQUENCE</scope>
    <source>
        <strain evidence="8">MT106</strain>
    </source>
</reference>
<sequence>MARDKKLKAKRRIVYEDEEEEAAAAEKTIASSSTTANSLEKITSNNNTNSSHEHKRKRFRSMHCHKPAIDAFVVNENKKHTNSDNDEPTDSGSNKFPSTHKSLSSKENKLESSKVAALKTALDEIAALKKEISRLNAEVAFKDQVIESLQAESKQLKPGLTCVICVEFMSNPCTVSCGHTFCYECLRDWLKIRRECPTCRMKITQRPALSFVVKEQVETYVERLPPDEKQIAKQRLKVKEEIFNSLENAWENIIIEQVPVILDTSDGVRDNWDYDLDDPFIDRRTTDEILSDDSYTSESQNGAVDDVIVHEHNEHHVFEGHDSESNHSTHSSDSTHSSESGGTREHTILNILMTMSSNSEVPTRRFTQMSISPVRVSRESDDDSTDPSPLPIQRRRNMRLTIQSSDDDEDEDEVSEEINSRRLYDPSSNPTWSLLTPHTRSDENDDQVSESETENTENTENEIASTGEWETDHNSNSTSTSESSDSSDDDDASETISQSSRPRILAIPRSDTDDEDEES</sequence>
<evidence type="ECO:0000256" key="6">
    <source>
        <dbReference type="SAM" id="MobiDB-lite"/>
    </source>
</evidence>
<dbReference type="GO" id="GO:0008270">
    <property type="term" value="F:zinc ion binding"/>
    <property type="evidence" value="ECO:0007669"/>
    <property type="project" value="UniProtKB-KW"/>
</dbReference>
<keyword evidence="9" id="KW-1185">Reference proteome</keyword>
<evidence type="ECO:0000259" key="7">
    <source>
        <dbReference type="PROSITE" id="PS50089"/>
    </source>
</evidence>
<dbReference type="InterPro" id="IPR001841">
    <property type="entry name" value="Znf_RING"/>
</dbReference>
<dbReference type="EMBL" id="CAJVPL010000557">
    <property type="protein sequence ID" value="CAG8509521.1"/>
    <property type="molecule type" value="Genomic_DNA"/>
</dbReference>
<dbReference type="SUPFAM" id="SSF57850">
    <property type="entry name" value="RING/U-box"/>
    <property type="match status" value="1"/>
</dbReference>
<dbReference type="PANTHER" id="PTHR23041">
    <property type="entry name" value="RING FINGER DOMAIN-CONTAINING"/>
    <property type="match status" value="1"/>
</dbReference>
<dbReference type="PROSITE" id="PS00518">
    <property type="entry name" value="ZF_RING_1"/>
    <property type="match status" value="1"/>
</dbReference>
<dbReference type="OrthoDB" id="6105938at2759"/>
<feature type="compositionally biased region" description="Acidic residues" evidence="6">
    <location>
        <begin position="405"/>
        <end position="416"/>
    </location>
</feature>
<feature type="compositionally biased region" description="Acidic residues" evidence="6">
    <location>
        <begin position="443"/>
        <end position="460"/>
    </location>
</feature>
<name>A0A9N8ZX53_9GLOM</name>
<evidence type="ECO:0000256" key="4">
    <source>
        <dbReference type="PROSITE-ProRule" id="PRU00175"/>
    </source>
</evidence>
<dbReference type="InterPro" id="IPR013083">
    <property type="entry name" value="Znf_RING/FYVE/PHD"/>
</dbReference>
<evidence type="ECO:0000256" key="5">
    <source>
        <dbReference type="SAM" id="Coils"/>
    </source>
</evidence>
<feature type="region of interest" description="Disordered" evidence="6">
    <location>
        <begin position="17"/>
        <end position="62"/>
    </location>
</feature>
<feature type="compositionally biased region" description="Basic residues" evidence="6">
    <location>
        <begin position="53"/>
        <end position="62"/>
    </location>
</feature>
<feature type="compositionally biased region" description="Low complexity" evidence="6">
    <location>
        <begin position="474"/>
        <end position="484"/>
    </location>
</feature>
<feature type="compositionally biased region" description="Low complexity" evidence="6">
    <location>
        <begin position="328"/>
        <end position="340"/>
    </location>
</feature>
<feature type="compositionally biased region" description="Polar residues" evidence="6">
    <location>
        <begin position="355"/>
        <end position="371"/>
    </location>
</feature>
<feature type="coiled-coil region" evidence="5">
    <location>
        <begin position="118"/>
        <end position="152"/>
    </location>
</feature>
<evidence type="ECO:0000256" key="1">
    <source>
        <dbReference type="ARBA" id="ARBA00022723"/>
    </source>
</evidence>
<dbReference type="SMART" id="SM00184">
    <property type="entry name" value="RING"/>
    <property type="match status" value="1"/>
</dbReference>
<evidence type="ECO:0000256" key="2">
    <source>
        <dbReference type="ARBA" id="ARBA00022771"/>
    </source>
</evidence>
<feature type="region of interest" description="Disordered" evidence="6">
    <location>
        <begin position="319"/>
        <end position="342"/>
    </location>
</feature>
<dbReference type="PROSITE" id="PS50089">
    <property type="entry name" value="ZF_RING_2"/>
    <property type="match status" value="1"/>
</dbReference>
<feature type="compositionally biased region" description="Polar residues" evidence="6">
    <location>
        <begin position="426"/>
        <end position="438"/>
    </location>
</feature>
<feature type="region of interest" description="Disordered" evidence="6">
    <location>
        <begin position="355"/>
        <end position="519"/>
    </location>
</feature>
<keyword evidence="2 4" id="KW-0863">Zinc-finger</keyword>
<feature type="domain" description="RING-type" evidence="7">
    <location>
        <begin position="162"/>
        <end position="200"/>
    </location>
</feature>
<dbReference type="InterPro" id="IPR047134">
    <property type="entry name" value="RNF4"/>
</dbReference>
<organism evidence="8 9">
    <name type="scientific">Ambispora gerdemannii</name>
    <dbReference type="NCBI Taxonomy" id="144530"/>
    <lineage>
        <taxon>Eukaryota</taxon>
        <taxon>Fungi</taxon>
        <taxon>Fungi incertae sedis</taxon>
        <taxon>Mucoromycota</taxon>
        <taxon>Glomeromycotina</taxon>
        <taxon>Glomeromycetes</taxon>
        <taxon>Archaeosporales</taxon>
        <taxon>Ambisporaceae</taxon>
        <taxon>Ambispora</taxon>
    </lineage>
</organism>
<evidence type="ECO:0000313" key="9">
    <source>
        <dbReference type="Proteomes" id="UP000789831"/>
    </source>
</evidence>
<dbReference type="Proteomes" id="UP000789831">
    <property type="component" value="Unassembled WGS sequence"/>
</dbReference>